<comment type="caution">
    <text evidence="7">The sequence shown here is derived from an EMBL/GenBank/DDBJ whole genome shotgun (WGS) entry which is preliminary data.</text>
</comment>
<name>A0A6I4KM86_9PSED</name>
<evidence type="ECO:0000256" key="2">
    <source>
        <dbReference type="ARBA" id="ARBA00004533"/>
    </source>
</evidence>
<evidence type="ECO:0000259" key="6">
    <source>
        <dbReference type="PROSITE" id="PS50887"/>
    </source>
</evidence>
<dbReference type="InterPro" id="IPR029787">
    <property type="entry name" value="Nucleotide_cyclase"/>
</dbReference>
<dbReference type="Gene3D" id="3.30.70.270">
    <property type="match status" value="1"/>
</dbReference>
<dbReference type="EC" id="2.7.7.65" evidence="3"/>
<dbReference type="InterPro" id="IPR000160">
    <property type="entry name" value="GGDEF_dom"/>
</dbReference>
<keyword evidence="5" id="KW-0472">Membrane</keyword>
<dbReference type="EMBL" id="WKJZ01000001">
    <property type="protein sequence ID" value="MVW73759.1"/>
    <property type="molecule type" value="Genomic_DNA"/>
</dbReference>
<dbReference type="SMART" id="SM00267">
    <property type="entry name" value="GGDEF"/>
    <property type="match status" value="1"/>
</dbReference>
<dbReference type="InterPro" id="IPR050469">
    <property type="entry name" value="Diguanylate_Cyclase"/>
</dbReference>
<evidence type="ECO:0000256" key="5">
    <source>
        <dbReference type="SAM" id="Phobius"/>
    </source>
</evidence>
<dbReference type="NCBIfam" id="TIGR00254">
    <property type="entry name" value="GGDEF"/>
    <property type="match status" value="1"/>
</dbReference>
<sequence length="358" mass="39817">MFNPSHAKPLVNTGAGVADLQDVGQRSLMRMVFITTGLTLGVFCVLQFMAGNLLLSALELLVTGLLFWGAWRITGVRRLMPWIYAYLLPTFCFLLYIIVIPGASKTAFVWVYIIPVLSYLLLGRKRGSLLALPFVVGACLLYVYTYPVSLTPEGLIDLGNAIFCGLLLIVFVHLYETRRAAAHQQLQRMARTDALTGVASRGSFQQSLEQSLRESERNQSKLVLVLLDVDHFKAVNDQYGHDAGDQALRHICNSLSKRLRATDTLGRLGGEEFGLLLRNTDRTGAEPLVEALRLQINSTPLAYGEHSIPLSVTLGLAEWPLDGRSLEQLYRTADRRLYRGKEQGRDQLVSRDPSPAIE</sequence>
<reference evidence="7 8" key="1">
    <citation type="submission" date="2019-11" db="EMBL/GenBank/DDBJ databases">
        <title>Pseudomonas flavidum sp. nov., isolated from Baiyang Lake.</title>
        <authorList>
            <person name="Zhao Y."/>
        </authorList>
    </citation>
    <scope>NUCLEOTIDE SEQUENCE [LARGE SCALE GENOMIC DNA]</scope>
    <source>
        <strain evidence="8">R-22-3 w-18</strain>
    </source>
</reference>
<dbReference type="Pfam" id="PF20966">
    <property type="entry name" value="MASE6"/>
    <property type="match status" value="1"/>
</dbReference>
<gene>
    <name evidence="7" type="ORF">GJV18_00395</name>
</gene>
<accession>A0A6I4KM86</accession>
<feature type="transmembrane region" description="Helical" evidence="5">
    <location>
        <begin position="106"/>
        <end position="122"/>
    </location>
</feature>
<comment type="subcellular location">
    <subcellularLocation>
        <location evidence="2">Cell inner membrane</location>
    </subcellularLocation>
</comment>
<dbReference type="PANTHER" id="PTHR45138">
    <property type="entry name" value="REGULATORY COMPONENTS OF SENSORY TRANSDUCTION SYSTEM"/>
    <property type="match status" value="1"/>
</dbReference>
<feature type="transmembrane region" description="Helical" evidence="5">
    <location>
        <begin position="54"/>
        <end position="71"/>
    </location>
</feature>
<protein>
    <recommendedName>
        <fullName evidence="3">diguanylate cyclase</fullName>
        <ecNumber evidence="3">2.7.7.65</ecNumber>
    </recommendedName>
</protein>
<keyword evidence="5" id="KW-1133">Transmembrane helix</keyword>
<keyword evidence="5" id="KW-0812">Transmembrane</keyword>
<dbReference type="FunFam" id="3.30.70.270:FF:000001">
    <property type="entry name" value="Diguanylate cyclase domain protein"/>
    <property type="match status" value="1"/>
</dbReference>
<dbReference type="CDD" id="cd01949">
    <property type="entry name" value="GGDEF"/>
    <property type="match status" value="1"/>
</dbReference>
<dbReference type="Proteomes" id="UP000429555">
    <property type="component" value="Unassembled WGS sequence"/>
</dbReference>
<dbReference type="RefSeq" id="WP_160342745.1">
    <property type="nucleotide sequence ID" value="NZ_WKJZ01000001.1"/>
</dbReference>
<feature type="transmembrane region" description="Helical" evidence="5">
    <location>
        <begin position="129"/>
        <end position="146"/>
    </location>
</feature>
<proteinExistence type="predicted"/>
<feature type="transmembrane region" description="Helical" evidence="5">
    <location>
        <begin position="83"/>
        <end position="100"/>
    </location>
</feature>
<feature type="transmembrane region" description="Helical" evidence="5">
    <location>
        <begin position="28"/>
        <end position="48"/>
    </location>
</feature>
<comment type="catalytic activity">
    <reaction evidence="4">
        <text>2 GTP = 3',3'-c-di-GMP + 2 diphosphate</text>
        <dbReference type="Rhea" id="RHEA:24898"/>
        <dbReference type="ChEBI" id="CHEBI:33019"/>
        <dbReference type="ChEBI" id="CHEBI:37565"/>
        <dbReference type="ChEBI" id="CHEBI:58805"/>
        <dbReference type="EC" id="2.7.7.65"/>
    </reaction>
</comment>
<dbReference type="Pfam" id="PF00990">
    <property type="entry name" value="GGDEF"/>
    <property type="match status" value="1"/>
</dbReference>
<evidence type="ECO:0000256" key="1">
    <source>
        <dbReference type="ARBA" id="ARBA00001946"/>
    </source>
</evidence>
<evidence type="ECO:0000313" key="8">
    <source>
        <dbReference type="Proteomes" id="UP000429555"/>
    </source>
</evidence>
<dbReference type="GO" id="GO:0052621">
    <property type="term" value="F:diguanylate cyclase activity"/>
    <property type="evidence" value="ECO:0007669"/>
    <property type="project" value="UniProtKB-EC"/>
</dbReference>
<dbReference type="GO" id="GO:0005886">
    <property type="term" value="C:plasma membrane"/>
    <property type="evidence" value="ECO:0007669"/>
    <property type="project" value="UniProtKB-SubCell"/>
</dbReference>
<feature type="transmembrane region" description="Helical" evidence="5">
    <location>
        <begin position="158"/>
        <end position="175"/>
    </location>
</feature>
<dbReference type="PANTHER" id="PTHR45138:SF9">
    <property type="entry name" value="DIGUANYLATE CYCLASE DGCM-RELATED"/>
    <property type="match status" value="1"/>
</dbReference>
<evidence type="ECO:0000256" key="3">
    <source>
        <dbReference type="ARBA" id="ARBA00012528"/>
    </source>
</evidence>
<organism evidence="7 8">
    <name type="scientific">Pseudomonas xionganensis</name>
    <dbReference type="NCBI Taxonomy" id="2654845"/>
    <lineage>
        <taxon>Bacteria</taxon>
        <taxon>Pseudomonadati</taxon>
        <taxon>Pseudomonadota</taxon>
        <taxon>Gammaproteobacteria</taxon>
        <taxon>Pseudomonadales</taxon>
        <taxon>Pseudomonadaceae</taxon>
        <taxon>Pseudomonas</taxon>
    </lineage>
</organism>
<dbReference type="SUPFAM" id="SSF55073">
    <property type="entry name" value="Nucleotide cyclase"/>
    <property type="match status" value="1"/>
</dbReference>
<keyword evidence="8" id="KW-1185">Reference proteome</keyword>
<dbReference type="InterPro" id="IPR043128">
    <property type="entry name" value="Rev_trsase/Diguanyl_cyclase"/>
</dbReference>
<feature type="domain" description="GGDEF" evidence="6">
    <location>
        <begin position="220"/>
        <end position="353"/>
    </location>
</feature>
<dbReference type="InterPro" id="IPR048435">
    <property type="entry name" value="MASE6"/>
</dbReference>
<dbReference type="PROSITE" id="PS50887">
    <property type="entry name" value="GGDEF"/>
    <property type="match status" value="1"/>
</dbReference>
<dbReference type="AlphaFoldDB" id="A0A6I4KM86"/>
<evidence type="ECO:0000256" key="4">
    <source>
        <dbReference type="ARBA" id="ARBA00034247"/>
    </source>
</evidence>
<evidence type="ECO:0000313" key="7">
    <source>
        <dbReference type="EMBL" id="MVW73759.1"/>
    </source>
</evidence>
<comment type="cofactor">
    <cofactor evidence="1">
        <name>Mg(2+)</name>
        <dbReference type="ChEBI" id="CHEBI:18420"/>
    </cofactor>
</comment>